<sequence>MSDDDFMQDSDQEQYDFEYEDDDDEESGDIGIENKYYNAKQMKVDNPNEAIDEFLGMPSMEEEKGDWGFKGLKQAIKLEFKLGRYDKAVEHYKELLTYVKSAVTRNYSEKSINNMLDFIEKGSDGESAYLCMEQFYSKTLESFQSTNNERLWLKTNIKLARLWLDRREYAQLVRKVRDLHKACQKEDGSDDPSKGTYALEIYALEIQMYAETGNNKRLKALYQRALKVRSAVPHPKIMGIIRECGGKMHMSEENWKEAQIDFFESFRNYDEAGSLQRIQVLKYLVLTTMLMKSNINPFDSQETKPYKNDPRISAMTDLVDAYQRDDIHRYESVLQSNKDMLADPFIAENIDEVTRNMRTKGVLKLIVPYTRFTLAFVAKQLKVSTAEVQDIVGFLIVDRKLKGKINQENGTVEVERTADTGRTHSVQQWSSAIGSLWQTVLNEGEGFKVDESQSIPGTSTTFLQGIAPEGSAPQLGGLGQNVAGKRRGGGAKKTNAGLGSRNLHTLLNRTE</sequence>
<keyword evidence="8" id="KW-0539">Nucleus</keyword>
<dbReference type="FunFam" id="1.25.40.570:FF:000006">
    <property type="entry name" value="COP9 signalosome complex subunit 2"/>
    <property type="match status" value="1"/>
</dbReference>
<evidence type="ECO:0000256" key="9">
    <source>
        <dbReference type="SAM" id="MobiDB-lite"/>
    </source>
</evidence>
<dbReference type="InterPro" id="IPR000717">
    <property type="entry name" value="PCI_dom"/>
</dbReference>
<dbReference type="GO" id="GO:0008180">
    <property type="term" value="C:COP9 signalosome"/>
    <property type="evidence" value="ECO:0007669"/>
    <property type="project" value="UniProtKB-KW"/>
</dbReference>
<feature type="region of interest" description="Disordered" evidence="9">
    <location>
        <begin position="1"/>
        <end position="30"/>
    </location>
</feature>
<evidence type="ECO:0000313" key="11">
    <source>
        <dbReference type="EMBL" id="CAF9930847.1"/>
    </source>
</evidence>
<reference evidence="11" key="1">
    <citation type="submission" date="2021-03" db="EMBL/GenBank/DDBJ databases">
        <authorList>
            <person name="Tagirdzhanova G."/>
        </authorList>
    </citation>
    <scope>NUCLEOTIDE SEQUENCE</scope>
</reference>
<evidence type="ECO:0000259" key="10">
    <source>
        <dbReference type="PROSITE" id="PS50250"/>
    </source>
</evidence>
<dbReference type="OrthoDB" id="194139at2759"/>
<dbReference type="Pfam" id="PF01399">
    <property type="entry name" value="PCI"/>
    <property type="match status" value="1"/>
</dbReference>
<dbReference type="AlphaFoldDB" id="A0A8H3IJZ4"/>
<accession>A0A8H3IJZ4</accession>
<gene>
    <name evidence="11" type="ORF">HETSPECPRED_007727</name>
</gene>
<keyword evidence="7" id="KW-0736">Signalosome</keyword>
<dbReference type="Gene3D" id="1.25.40.570">
    <property type="match status" value="1"/>
</dbReference>
<evidence type="ECO:0000256" key="1">
    <source>
        <dbReference type="ARBA" id="ARBA00004123"/>
    </source>
</evidence>
<dbReference type="SMART" id="SM00088">
    <property type="entry name" value="PINT"/>
    <property type="match status" value="1"/>
</dbReference>
<comment type="caution">
    <text evidence="11">The sequence shown here is derived from an EMBL/GenBank/DDBJ whole genome shotgun (WGS) entry which is preliminary data.</text>
</comment>
<evidence type="ECO:0000256" key="7">
    <source>
        <dbReference type="ARBA" id="ARBA00022790"/>
    </source>
</evidence>
<dbReference type="InterPro" id="IPR036390">
    <property type="entry name" value="WH_DNA-bd_sf"/>
</dbReference>
<evidence type="ECO:0000256" key="8">
    <source>
        <dbReference type="ARBA" id="ARBA00023242"/>
    </source>
</evidence>
<dbReference type="PANTHER" id="PTHR10678">
    <property type="entry name" value="26S PROTEASOME NON-ATPASE REGULATORY SUBUNIT 11/COP9 SIGNALOSOME COMPLEX SUBUNIT 2"/>
    <property type="match status" value="1"/>
</dbReference>
<protein>
    <recommendedName>
        <fullName evidence="5">COP9 signalosome complex subunit 2</fullName>
    </recommendedName>
</protein>
<dbReference type="SUPFAM" id="SSF46785">
    <property type="entry name" value="Winged helix' DNA-binding domain"/>
    <property type="match status" value="1"/>
</dbReference>
<keyword evidence="6" id="KW-0963">Cytoplasm</keyword>
<proteinExistence type="inferred from homology"/>
<evidence type="ECO:0000313" key="12">
    <source>
        <dbReference type="Proteomes" id="UP000664521"/>
    </source>
</evidence>
<evidence type="ECO:0000256" key="4">
    <source>
        <dbReference type="ARBA" id="ARBA00011098"/>
    </source>
</evidence>
<keyword evidence="12" id="KW-1185">Reference proteome</keyword>
<feature type="domain" description="PCI" evidence="10">
    <location>
        <begin position="251"/>
        <end position="419"/>
    </location>
</feature>
<dbReference type="PROSITE" id="PS50250">
    <property type="entry name" value="PCI"/>
    <property type="match status" value="1"/>
</dbReference>
<name>A0A8H3IJZ4_9LECA</name>
<evidence type="ECO:0000256" key="3">
    <source>
        <dbReference type="ARBA" id="ARBA00009318"/>
    </source>
</evidence>
<evidence type="ECO:0000256" key="6">
    <source>
        <dbReference type="ARBA" id="ARBA00022490"/>
    </source>
</evidence>
<comment type="similarity">
    <text evidence="3">Belongs to the CSN2 family.</text>
</comment>
<dbReference type="Proteomes" id="UP000664521">
    <property type="component" value="Unassembled WGS sequence"/>
</dbReference>
<comment type="subcellular location">
    <subcellularLocation>
        <location evidence="2">Cytoplasm</location>
    </subcellularLocation>
    <subcellularLocation>
        <location evidence="1">Nucleus</location>
    </subcellularLocation>
</comment>
<dbReference type="InterPro" id="IPR050871">
    <property type="entry name" value="26S_Proteasome/COP9_Components"/>
</dbReference>
<dbReference type="EMBL" id="CAJPDS010000057">
    <property type="protein sequence ID" value="CAF9930847.1"/>
    <property type="molecule type" value="Genomic_DNA"/>
</dbReference>
<organism evidence="11 12">
    <name type="scientific">Heterodermia speciosa</name>
    <dbReference type="NCBI Taxonomy" id="116794"/>
    <lineage>
        <taxon>Eukaryota</taxon>
        <taxon>Fungi</taxon>
        <taxon>Dikarya</taxon>
        <taxon>Ascomycota</taxon>
        <taxon>Pezizomycotina</taxon>
        <taxon>Lecanoromycetes</taxon>
        <taxon>OSLEUM clade</taxon>
        <taxon>Lecanoromycetidae</taxon>
        <taxon>Caliciales</taxon>
        <taxon>Physciaceae</taxon>
        <taxon>Heterodermia</taxon>
    </lineage>
</organism>
<evidence type="ECO:0000256" key="5">
    <source>
        <dbReference type="ARBA" id="ARBA00014879"/>
    </source>
</evidence>
<dbReference type="GO" id="GO:0005737">
    <property type="term" value="C:cytoplasm"/>
    <property type="evidence" value="ECO:0007669"/>
    <property type="project" value="UniProtKB-SubCell"/>
</dbReference>
<evidence type="ECO:0000256" key="2">
    <source>
        <dbReference type="ARBA" id="ARBA00004496"/>
    </source>
</evidence>
<comment type="subunit">
    <text evidence="4">Component of the COP9 signalosome (CSN) complex.</text>
</comment>
<feature type="compositionally biased region" description="Acidic residues" evidence="9">
    <location>
        <begin position="1"/>
        <end position="28"/>
    </location>
</feature>
<dbReference type="SMART" id="SM00753">
    <property type="entry name" value="PAM"/>
    <property type="match status" value="1"/>
</dbReference>